<reference evidence="3 4" key="1">
    <citation type="submission" date="2017-09" db="EMBL/GenBank/DDBJ databases">
        <title>Arcobacter canalis sp. nov., a new species isolated from a water canal contaminated with urban sewage.</title>
        <authorList>
            <person name="Perez-Cataluna A."/>
            <person name="Salas-Masso N."/>
            <person name="Figueras M.J."/>
        </authorList>
    </citation>
    <scope>NUCLEOTIDE SEQUENCE [LARGE SCALE GENOMIC DNA]</scope>
    <source>
        <strain evidence="3 4">F98-3</strain>
    </source>
</reference>
<proteinExistence type="predicted"/>
<dbReference type="AlphaFoldDB" id="A0A2G1DJA1"/>
<evidence type="ECO:0000313" key="5">
    <source>
        <dbReference type="Proteomes" id="UP000262712"/>
    </source>
</evidence>
<name>A0A2G1DJA1_9BACT</name>
<dbReference type="EMBL" id="NXFY01000005">
    <property type="protein sequence ID" value="PHO18572.1"/>
    <property type="molecule type" value="Genomic_DNA"/>
</dbReference>
<dbReference type="Proteomes" id="UP000262712">
    <property type="component" value="Chromosome"/>
</dbReference>
<accession>A0A2G1DJA1</accession>
<keyword evidence="4" id="KW-1185">Reference proteome</keyword>
<dbReference type="KEGG" id="amol:AMOL_0631"/>
<dbReference type="Proteomes" id="UP000221222">
    <property type="component" value="Unassembled WGS sequence"/>
</dbReference>
<keyword evidence="3" id="KW-0378">Hydrolase</keyword>
<dbReference type="SUPFAM" id="SSF53474">
    <property type="entry name" value="alpha/beta-Hydrolases"/>
    <property type="match status" value="1"/>
</dbReference>
<evidence type="ECO:0000313" key="2">
    <source>
        <dbReference type="EMBL" id="AXX91632.1"/>
    </source>
</evidence>
<sequence length="259" mass="28503">MLKKIFISSLVVGISLLNAQNITKNECEKLGNDFIYAGGECINYKKYSGEQKDKLNIVVHGTWDEGTNVLGRYAPFAENLSFETDVPTIAVALPGYSKSSLNNLKSIGSKTEKNLVYKKEYLSFLSSLITAFKSKYNVKTITYIGHSAGCSIGATLLGKYPSLINNLLCAGGKYDIHKSTNEKDLISAIDVIDNVDKNSKIALVYGTKDTISKPEVTKEFYKIAKEKGLNVKLIEVKDAVHLDLDMTQPSVNAIIELDE</sequence>
<gene>
    <name evidence="2" type="ORF">AMOL_0631</name>
    <name evidence="3" type="ORF">CPU12_04650</name>
</gene>
<dbReference type="InterPro" id="IPR029058">
    <property type="entry name" value="AB_hydrolase_fold"/>
</dbReference>
<dbReference type="GO" id="GO:0016787">
    <property type="term" value="F:hydrolase activity"/>
    <property type="evidence" value="ECO:0007669"/>
    <property type="project" value="UniProtKB-KW"/>
</dbReference>
<dbReference type="Pfam" id="PF00561">
    <property type="entry name" value="Abhydrolase_1"/>
    <property type="match status" value="1"/>
</dbReference>
<organism evidence="3 4">
    <name type="scientific">Malaciobacter molluscorum LMG 25693</name>
    <dbReference type="NCBI Taxonomy" id="870501"/>
    <lineage>
        <taxon>Bacteria</taxon>
        <taxon>Pseudomonadati</taxon>
        <taxon>Campylobacterota</taxon>
        <taxon>Epsilonproteobacteria</taxon>
        <taxon>Campylobacterales</taxon>
        <taxon>Arcobacteraceae</taxon>
        <taxon>Malaciobacter</taxon>
    </lineage>
</organism>
<dbReference type="EMBL" id="CP032098">
    <property type="protein sequence ID" value="AXX91632.1"/>
    <property type="molecule type" value="Genomic_DNA"/>
</dbReference>
<feature type="domain" description="AB hydrolase-1" evidence="1">
    <location>
        <begin position="76"/>
        <end position="176"/>
    </location>
</feature>
<dbReference type="RefSeq" id="WP_099341923.1">
    <property type="nucleotide sequence ID" value="NZ_CP032098.1"/>
</dbReference>
<protein>
    <submittedName>
        <fullName evidence="2 3">Alpha/beta hydrolase</fullName>
    </submittedName>
</protein>
<reference evidence="2 5" key="2">
    <citation type="submission" date="2018-08" db="EMBL/GenBank/DDBJ databases">
        <title>Complete genome of the Arcobacter molluscorum type strain LMG 25693.</title>
        <authorList>
            <person name="Miller W.G."/>
            <person name="Yee E."/>
            <person name="Bono J.L."/>
        </authorList>
    </citation>
    <scope>NUCLEOTIDE SEQUENCE [LARGE SCALE GENOMIC DNA]</scope>
    <source>
        <strain evidence="2 5">CECT 7696</strain>
    </source>
</reference>
<evidence type="ECO:0000259" key="1">
    <source>
        <dbReference type="Pfam" id="PF00561"/>
    </source>
</evidence>
<dbReference type="Gene3D" id="3.40.50.1820">
    <property type="entry name" value="alpha/beta hydrolase"/>
    <property type="match status" value="1"/>
</dbReference>
<dbReference type="InterPro" id="IPR000073">
    <property type="entry name" value="AB_hydrolase_1"/>
</dbReference>
<evidence type="ECO:0000313" key="3">
    <source>
        <dbReference type="EMBL" id="PHO18572.1"/>
    </source>
</evidence>
<evidence type="ECO:0000313" key="4">
    <source>
        <dbReference type="Proteomes" id="UP000221222"/>
    </source>
</evidence>